<feature type="compositionally biased region" description="Polar residues" evidence="1">
    <location>
        <begin position="287"/>
        <end position="299"/>
    </location>
</feature>
<reference evidence="3" key="1">
    <citation type="submission" date="2020-12" db="EMBL/GenBank/DDBJ databases">
        <title>Genomic characterization of non-nitrogen-fixing Frankia strains.</title>
        <authorList>
            <person name="Carlos-Shanley C."/>
            <person name="Guerra T."/>
            <person name="Hahn D."/>
        </authorList>
    </citation>
    <scope>NUCLEOTIDE SEQUENCE</scope>
    <source>
        <strain evidence="3">CN6</strain>
    </source>
</reference>
<evidence type="ECO:0000256" key="2">
    <source>
        <dbReference type="SAM" id="Phobius"/>
    </source>
</evidence>
<protein>
    <submittedName>
        <fullName evidence="3">DUF2637 domain-containing protein</fullName>
    </submittedName>
</protein>
<feature type="compositionally biased region" description="Basic and acidic residues" evidence="1">
    <location>
        <begin position="250"/>
        <end position="272"/>
    </location>
</feature>
<evidence type="ECO:0000313" key="3">
    <source>
        <dbReference type="EMBL" id="MBL7632589.1"/>
    </source>
</evidence>
<organism evidence="3 4">
    <name type="scientific">Frankia nepalensis</name>
    <dbReference type="NCBI Taxonomy" id="1836974"/>
    <lineage>
        <taxon>Bacteria</taxon>
        <taxon>Bacillati</taxon>
        <taxon>Actinomycetota</taxon>
        <taxon>Actinomycetes</taxon>
        <taxon>Frankiales</taxon>
        <taxon>Frankiaceae</taxon>
        <taxon>Frankia</taxon>
    </lineage>
</organism>
<accession>A0A937RSL3</accession>
<proteinExistence type="predicted"/>
<sequence>MTASPTTRPRPDRSVAAQARPAGSNAVRPGAGRSVAGPRAAADPDGAADLIPTRPAGAAPTATTTDTSAVPTAGPRDLAALPTVGGPRGSRWGSGELWIRLATVIAVVTVALIAGAVSYLHMSGVAREHGEDRLTAAIVPISVDGLIVAASLTLLADSRAGRRRSPLPYALLVLASAASVAANVMHAEPDLAARVIAAWPSAALIGAYEMLVSQIRRARPRPADTARPRRPGPDGTPSSIPNGDAPADPGRNDVEGLHADSQEHLHGQRHTEPPAAAECVDRPAVSGSPSRVSVPQTETGPCLWLPEDDVPWPADAAEWAAAPEPIPPAVLTWALRTARRGSKRARLAATLLRDIAPDDPRTDYALARDLAPVVDLHAGTARRYLSEWRRQATSQPTAA</sequence>
<feature type="transmembrane region" description="Helical" evidence="2">
    <location>
        <begin position="167"/>
        <end position="185"/>
    </location>
</feature>
<evidence type="ECO:0000313" key="4">
    <source>
        <dbReference type="Proteomes" id="UP000604475"/>
    </source>
</evidence>
<feature type="transmembrane region" description="Helical" evidence="2">
    <location>
        <begin position="97"/>
        <end position="122"/>
    </location>
</feature>
<dbReference type="InterPro" id="IPR021235">
    <property type="entry name" value="DUF2637"/>
</dbReference>
<comment type="caution">
    <text evidence="3">The sequence shown here is derived from an EMBL/GenBank/DDBJ whole genome shotgun (WGS) entry which is preliminary data.</text>
</comment>
<gene>
    <name evidence="3" type="ORF">I7412_36645</name>
</gene>
<feature type="compositionally biased region" description="Low complexity" evidence="1">
    <location>
        <begin position="36"/>
        <end position="73"/>
    </location>
</feature>
<keyword evidence="2" id="KW-0472">Membrane</keyword>
<keyword evidence="2" id="KW-0812">Transmembrane</keyword>
<feature type="transmembrane region" description="Helical" evidence="2">
    <location>
        <begin position="191"/>
        <end position="211"/>
    </location>
</feature>
<keyword evidence="4" id="KW-1185">Reference proteome</keyword>
<feature type="region of interest" description="Disordered" evidence="1">
    <location>
        <begin position="1"/>
        <end position="86"/>
    </location>
</feature>
<dbReference type="EMBL" id="JAEACQ010000342">
    <property type="protein sequence ID" value="MBL7632589.1"/>
    <property type="molecule type" value="Genomic_DNA"/>
</dbReference>
<name>A0A937RSL3_9ACTN</name>
<feature type="transmembrane region" description="Helical" evidence="2">
    <location>
        <begin position="134"/>
        <end position="155"/>
    </location>
</feature>
<evidence type="ECO:0000256" key="1">
    <source>
        <dbReference type="SAM" id="MobiDB-lite"/>
    </source>
</evidence>
<keyword evidence="2" id="KW-1133">Transmembrane helix</keyword>
<dbReference type="AlphaFoldDB" id="A0A937RSL3"/>
<dbReference type="Pfam" id="PF10935">
    <property type="entry name" value="DUF2637"/>
    <property type="match status" value="1"/>
</dbReference>
<feature type="region of interest" description="Disordered" evidence="1">
    <location>
        <begin position="219"/>
        <end position="299"/>
    </location>
</feature>
<dbReference type="Proteomes" id="UP000604475">
    <property type="component" value="Unassembled WGS sequence"/>
</dbReference>
<dbReference type="RefSeq" id="WP_203003899.1">
    <property type="nucleotide sequence ID" value="NZ_JADWYU010000175.1"/>
</dbReference>